<keyword evidence="4 5" id="KW-0269">Exonuclease</keyword>
<evidence type="ECO:0000256" key="3">
    <source>
        <dbReference type="ARBA" id="ARBA00022801"/>
    </source>
</evidence>
<dbReference type="GO" id="GO:0005737">
    <property type="term" value="C:cytoplasm"/>
    <property type="evidence" value="ECO:0007669"/>
    <property type="project" value="UniProtKB-SubCell"/>
</dbReference>
<keyword evidence="2 5" id="KW-0540">Nuclease</keyword>
<proteinExistence type="inferred from homology"/>
<dbReference type="HAMAP" id="MF_00378">
    <property type="entry name" value="Exonuc_7_L"/>
    <property type="match status" value="1"/>
</dbReference>
<evidence type="ECO:0000313" key="10">
    <source>
        <dbReference type="Proteomes" id="UP000476338"/>
    </source>
</evidence>
<feature type="domain" description="Exonuclease VII large subunit C-terminal" evidence="7">
    <location>
        <begin position="119"/>
        <end position="355"/>
    </location>
</feature>
<sequence length="388" mass="43883">MILSVSDLNEQAKALLEINFANVEVRGEISSLTKHSSGHWYFVLKDKNASINCVMFKPYNSKIKFEVSEAMEVIASAKVTIYKQSGNYQLTINSLRVEGIGNLELAFNQLKEKLEKEGLFDINHKKPLPYIPQKIALITSITSAAYQDILRVAKDRNDMCKIYVYNSLMQGEMAPNSIINSLKKADLKGYDAIVIARGGGSKEDLWCFNDEKLARAIFEAKTPIISAIGHEIDYSISDFVSDHRSLTPTAAIVDLLPEKMAFIQWLDAKEDEILNLITLKLNNSQNLLTNLDLLLKNRSLNEKLRSNLSILENLELKIKNEIKEIFAKSSSKINLIQAILDEKEHFYKITKNLVQVSKDGKILNLKELKSKDEIMLCSQNLTKKAIIK</sequence>
<evidence type="ECO:0000259" key="7">
    <source>
        <dbReference type="Pfam" id="PF02601"/>
    </source>
</evidence>
<dbReference type="PANTHER" id="PTHR30008:SF0">
    <property type="entry name" value="EXODEOXYRIBONUCLEASE 7 LARGE SUBUNIT"/>
    <property type="match status" value="1"/>
</dbReference>
<dbReference type="CDD" id="cd04489">
    <property type="entry name" value="ExoVII_LU_OBF"/>
    <property type="match status" value="1"/>
</dbReference>
<feature type="domain" description="OB-fold nucleic acid binding" evidence="8">
    <location>
        <begin position="3"/>
        <end position="95"/>
    </location>
</feature>
<reference evidence="9 10" key="2">
    <citation type="submission" date="2020-03" db="EMBL/GenBank/DDBJ databases">
        <title>Campylobacter portucalensis sp. nov., a new species of Campylobacter isolated from the reproductive tract of bulls.</title>
        <authorList>
            <person name="Silva M.F."/>
            <person name="Pereira G."/>
            <person name="Carneiro C."/>
            <person name="Hemphill A."/>
            <person name="Mateus L."/>
            <person name="Lopes-Da-Costa L."/>
            <person name="Silva E."/>
        </authorList>
    </citation>
    <scope>NUCLEOTIDE SEQUENCE [LARGE SCALE GENOMIC DNA]</scope>
    <source>
        <strain evidence="9 10">FMV-PI01</strain>
    </source>
</reference>
<dbReference type="InterPro" id="IPR003753">
    <property type="entry name" value="Exonuc_VII_L"/>
</dbReference>
<evidence type="ECO:0000259" key="8">
    <source>
        <dbReference type="Pfam" id="PF13742"/>
    </source>
</evidence>
<dbReference type="InterPro" id="IPR020579">
    <property type="entry name" value="Exonuc_VII_lsu_C"/>
</dbReference>
<dbReference type="GO" id="GO:0003676">
    <property type="term" value="F:nucleic acid binding"/>
    <property type="evidence" value="ECO:0007669"/>
    <property type="project" value="InterPro"/>
</dbReference>
<dbReference type="RefSeq" id="WP_154569939.1">
    <property type="nucleotide sequence ID" value="NZ_VWSJ01000001.1"/>
</dbReference>
<dbReference type="InterPro" id="IPR025824">
    <property type="entry name" value="OB-fold_nuc-bd_dom"/>
</dbReference>
<keyword evidence="1 5" id="KW-0963">Cytoplasm</keyword>
<dbReference type="EC" id="3.1.11.6" evidence="5"/>
<dbReference type="EMBL" id="VWSJ01000001">
    <property type="protein sequence ID" value="MSN95668.1"/>
    <property type="molecule type" value="Genomic_DNA"/>
</dbReference>
<evidence type="ECO:0000256" key="6">
    <source>
        <dbReference type="RuleBase" id="RU004355"/>
    </source>
</evidence>
<accession>A0A6L5WF82</accession>
<comment type="caution">
    <text evidence="9">The sequence shown here is derived from an EMBL/GenBank/DDBJ whole genome shotgun (WGS) entry which is preliminary data.</text>
</comment>
<dbReference type="GO" id="GO:0006308">
    <property type="term" value="P:DNA catabolic process"/>
    <property type="evidence" value="ECO:0007669"/>
    <property type="project" value="UniProtKB-UniRule"/>
</dbReference>
<evidence type="ECO:0000256" key="4">
    <source>
        <dbReference type="ARBA" id="ARBA00022839"/>
    </source>
</evidence>
<comment type="subunit">
    <text evidence="5">Heterooligomer composed of large and small subunits.</text>
</comment>
<dbReference type="GO" id="GO:0008855">
    <property type="term" value="F:exodeoxyribonuclease VII activity"/>
    <property type="evidence" value="ECO:0007669"/>
    <property type="project" value="UniProtKB-UniRule"/>
</dbReference>
<dbReference type="NCBIfam" id="TIGR00237">
    <property type="entry name" value="xseA"/>
    <property type="match status" value="1"/>
</dbReference>
<dbReference type="PANTHER" id="PTHR30008">
    <property type="entry name" value="EXODEOXYRIBONUCLEASE 7 LARGE SUBUNIT"/>
    <property type="match status" value="1"/>
</dbReference>
<keyword evidence="10" id="KW-1185">Reference proteome</keyword>
<comment type="catalytic activity">
    <reaction evidence="5 6">
        <text>Exonucleolytic cleavage in either 5'- to 3'- or 3'- to 5'-direction to yield nucleoside 5'-phosphates.</text>
        <dbReference type="EC" id="3.1.11.6"/>
    </reaction>
</comment>
<gene>
    <name evidence="5" type="primary">xseA</name>
    <name evidence="9" type="ORF">F1B92_00380</name>
</gene>
<evidence type="ECO:0000256" key="1">
    <source>
        <dbReference type="ARBA" id="ARBA00022490"/>
    </source>
</evidence>
<protein>
    <recommendedName>
        <fullName evidence="5">Exodeoxyribonuclease 7 large subunit</fullName>
        <ecNumber evidence="5">3.1.11.6</ecNumber>
    </recommendedName>
    <alternativeName>
        <fullName evidence="5">Exodeoxyribonuclease VII large subunit</fullName>
        <shortName evidence="5">Exonuclease VII large subunit</shortName>
    </alternativeName>
</protein>
<organism evidence="9 10">
    <name type="scientific">Campylobacter portucalensis</name>
    <dbReference type="NCBI Taxonomy" id="2608384"/>
    <lineage>
        <taxon>Bacteria</taxon>
        <taxon>Pseudomonadati</taxon>
        <taxon>Campylobacterota</taxon>
        <taxon>Epsilonproteobacteria</taxon>
        <taxon>Campylobacterales</taxon>
        <taxon>Campylobacteraceae</taxon>
        <taxon>Campylobacter</taxon>
    </lineage>
</organism>
<dbReference type="Pfam" id="PF02601">
    <property type="entry name" value="Exonuc_VII_L"/>
    <property type="match status" value="1"/>
</dbReference>
<dbReference type="AlphaFoldDB" id="A0A6L5WF82"/>
<reference evidence="9 10" key="1">
    <citation type="submission" date="2019-09" db="EMBL/GenBank/DDBJ databases">
        <authorList>
            <person name="Silva M."/>
            <person name="Pereira G."/>
            <person name="Lopes-Da-Costa L."/>
            <person name="Silva E."/>
        </authorList>
    </citation>
    <scope>NUCLEOTIDE SEQUENCE [LARGE SCALE GENOMIC DNA]</scope>
    <source>
        <strain evidence="9 10">FMV-PI01</strain>
    </source>
</reference>
<dbReference type="GO" id="GO:0009318">
    <property type="term" value="C:exodeoxyribonuclease VII complex"/>
    <property type="evidence" value="ECO:0007669"/>
    <property type="project" value="UniProtKB-UniRule"/>
</dbReference>
<evidence type="ECO:0000313" key="9">
    <source>
        <dbReference type="EMBL" id="MSN95668.1"/>
    </source>
</evidence>
<dbReference type="Pfam" id="PF13742">
    <property type="entry name" value="tRNA_anti_2"/>
    <property type="match status" value="1"/>
</dbReference>
<name>A0A6L5WF82_9BACT</name>
<comment type="function">
    <text evidence="5">Bidirectionally degrades single-stranded DNA into large acid-insoluble oligonucleotides, which are then degraded further into small acid-soluble oligonucleotides.</text>
</comment>
<dbReference type="Proteomes" id="UP000476338">
    <property type="component" value="Unassembled WGS sequence"/>
</dbReference>
<evidence type="ECO:0000256" key="5">
    <source>
        <dbReference type="HAMAP-Rule" id="MF_00378"/>
    </source>
</evidence>
<comment type="subcellular location">
    <subcellularLocation>
        <location evidence="5 6">Cytoplasm</location>
    </subcellularLocation>
</comment>
<evidence type="ECO:0000256" key="2">
    <source>
        <dbReference type="ARBA" id="ARBA00022722"/>
    </source>
</evidence>
<comment type="similarity">
    <text evidence="5 6">Belongs to the XseA family.</text>
</comment>
<keyword evidence="3 5" id="KW-0378">Hydrolase</keyword>